<proteinExistence type="predicted"/>
<dbReference type="EC" id="2.7.13.3" evidence="2"/>
<dbReference type="SUPFAM" id="SSF55874">
    <property type="entry name" value="ATPase domain of HSP90 chaperone/DNA topoisomerase II/histidine kinase"/>
    <property type="match status" value="1"/>
</dbReference>
<dbReference type="Pfam" id="PF02518">
    <property type="entry name" value="HATPase_c"/>
    <property type="match status" value="1"/>
</dbReference>
<keyword evidence="9" id="KW-0472">Membrane</keyword>
<protein>
    <recommendedName>
        <fullName evidence="2">histidine kinase</fullName>
        <ecNumber evidence="2">2.7.13.3</ecNumber>
    </recommendedName>
</protein>
<evidence type="ECO:0000256" key="7">
    <source>
        <dbReference type="ARBA" id="ARBA00022840"/>
    </source>
</evidence>
<dbReference type="CDD" id="cd16917">
    <property type="entry name" value="HATPase_UhpB-NarQ-NarX-like"/>
    <property type="match status" value="1"/>
</dbReference>
<dbReference type="Gene3D" id="1.20.5.1930">
    <property type="match status" value="1"/>
</dbReference>
<gene>
    <name evidence="11" type="ORF">Cme02nite_51120</name>
</gene>
<keyword evidence="12" id="KW-1185">Reference proteome</keyword>
<evidence type="ECO:0000256" key="3">
    <source>
        <dbReference type="ARBA" id="ARBA00022553"/>
    </source>
</evidence>
<dbReference type="GO" id="GO:0046983">
    <property type="term" value="F:protein dimerization activity"/>
    <property type="evidence" value="ECO:0007669"/>
    <property type="project" value="InterPro"/>
</dbReference>
<evidence type="ECO:0000313" key="11">
    <source>
        <dbReference type="EMBL" id="GIG16780.1"/>
    </source>
</evidence>
<dbReference type="Gene3D" id="3.30.565.10">
    <property type="entry name" value="Histidine kinase-like ATPase, C-terminal domain"/>
    <property type="match status" value="1"/>
</dbReference>
<dbReference type="EMBL" id="BONJ01000028">
    <property type="protein sequence ID" value="GIG16780.1"/>
    <property type="molecule type" value="Genomic_DNA"/>
</dbReference>
<dbReference type="Proteomes" id="UP000660339">
    <property type="component" value="Unassembled WGS sequence"/>
</dbReference>
<keyword evidence="6" id="KW-0418">Kinase</keyword>
<dbReference type="GO" id="GO:0016020">
    <property type="term" value="C:membrane"/>
    <property type="evidence" value="ECO:0007669"/>
    <property type="project" value="InterPro"/>
</dbReference>
<feature type="transmembrane region" description="Helical" evidence="9">
    <location>
        <begin position="43"/>
        <end position="61"/>
    </location>
</feature>
<dbReference type="InterPro" id="IPR003594">
    <property type="entry name" value="HATPase_dom"/>
</dbReference>
<sequence>MTPRRAARRRLTDLALALGAGVLDVAAFSTAGANLDGADPRSWPPAALLGYGLLGASALVWRRRQPVAVLAAAILHALVGTVLVAGYQPVVVLLVAVYTVGAYRPVRSGWLIAPAVLPFAVIAVNEAWRAERAAGPLPDGATPADRFWPVLGALLVIYLLLLAGVWGAGCWAGLNRRRLAAAQRQRAEAAARAVRAERLRVSGELHDIVANAVTVMMLQAGGARAVMARDPDRARAALDQVTAQGGQAIAELRRLLALLQDEPDPPVAAPGPVAGAGAERPTADPVRAVGEIAAVGASTATGLAALPALLDRFRATGLSVDYVQAGPLRAVDPSIELAVYRAVQEALTNVLRHAGAAARADVRVCWGDTDLAVSVRDHGPATAPDQVPAVDLAGLSTGNGLAGLRERLRLLDGELTAGGDGDGFTVAVRLPVRPAVAEQVMA</sequence>
<dbReference type="InterPro" id="IPR050482">
    <property type="entry name" value="Sensor_HK_TwoCompSys"/>
</dbReference>
<dbReference type="GO" id="GO:0000155">
    <property type="term" value="F:phosphorelay sensor kinase activity"/>
    <property type="evidence" value="ECO:0007669"/>
    <property type="project" value="InterPro"/>
</dbReference>
<accession>A0A8J3LLH1</accession>
<dbReference type="InterPro" id="IPR036890">
    <property type="entry name" value="HATPase_C_sf"/>
</dbReference>
<name>A0A8J3LLH1_9ACTN</name>
<evidence type="ECO:0000256" key="9">
    <source>
        <dbReference type="SAM" id="Phobius"/>
    </source>
</evidence>
<feature type="transmembrane region" description="Helical" evidence="9">
    <location>
        <begin position="68"/>
        <end position="98"/>
    </location>
</feature>
<dbReference type="GO" id="GO:0005524">
    <property type="term" value="F:ATP binding"/>
    <property type="evidence" value="ECO:0007669"/>
    <property type="project" value="UniProtKB-KW"/>
</dbReference>
<evidence type="ECO:0000256" key="4">
    <source>
        <dbReference type="ARBA" id="ARBA00022679"/>
    </source>
</evidence>
<dbReference type="PANTHER" id="PTHR24421:SF10">
    <property type="entry name" value="NITRATE_NITRITE SENSOR PROTEIN NARQ"/>
    <property type="match status" value="1"/>
</dbReference>
<dbReference type="InterPro" id="IPR011712">
    <property type="entry name" value="Sig_transdc_His_kin_sub3_dim/P"/>
</dbReference>
<evidence type="ECO:0000256" key="6">
    <source>
        <dbReference type="ARBA" id="ARBA00022777"/>
    </source>
</evidence>
<dbReference type="AlphaFoldDB" id="A0A8J3LLH1"/>
<dbReference type="SMART" id="SM00387">
    <property type="entry name" value="HATPase_c"/>
    <property type="match status" value="1"/>
</dbReference>
<keyword evidence="4" id="KW-0808">Transferase</keyword>
<keyword evidence="9" id="KW-1133">Transmembrane helix</keyword>
<dbReference type="Pfam" id="PF07730">
    <property type="entry name" value="HisKA_3"/>
    <property type="match status" value="1"/>
</dbReference>
<evidence type="ECO:0000256" key="8">
    <source>
        <dbReference type="ARBA" id="ARBA00023012"/>
    </source>
</evidence>
<keyword evidence="7" id="KW-0067">ATP-binding</keyword>
<feature type="transmembrane region" description="Helical" evidence="9">
    <location>
        <begin position="148"/>
        <end position="174"/>
    </location>
</feature>
<evidence type="ECO:0000256" key="1">
    <source>
        <dbReference type="ARBA" id="ARBA00000085"/>
    </source>
</evidence>
<evidence type="ECO:0000256" key="2">
    <source>
        <dbReference type="ARBA" id="ARBA00012438"/>
    </source>
</evidence>
<feature type="domain" description="Histidine kinase/HSP90-like ATPase" evidence="10">
    <location>
        <begin position="334"/>
        <end position="434"/>
    </location>
</feature>
<comment type="caution">
    <text evidence="11">The sequence shown here is derived from an EMBL/GenBank/DDBJ whole genome shotgun (WGS) entry which is preliminary data.</text>
</comment>
<reference evidence="11" key="1">
    <citation type="submission" date="2021-01" db="EMBL/GenBank/DDBJ databases">
        <title>Whole genome shotgun sequence of Catellatospora methionotrophica NBRC 14553.</title>
        <authorList>
            <person name="Komaki H."/>
            <person name="Tamura T."/>
        </authorList>
    </citation>
    <scope>NUCLEOTIDE SEQUENCE</scope>
    <source>
        <strain evidence="11">NBRC 14553</strain>
    </source>
</reference>
<keyword evidence="8" id="KW-0902">Two-component regulatory system</keyword>
<comment type="catalytic activity">
    <reaction evidence="1">
        <text>ATP + protein L-histidine = ADP + protein N-phospho-L-histidine.</text>
        <dbReference type="EC" id="2.7.13.3"/>
    </reaction>
</comment>
<feature type="transmembrane region" description="Helical" evidence="9">
    <location>
        <begin position="110"/>
        <end position="128"/>
    </location>
</feature>
<evidence type="ECO:0000256" key="5">
    <source>
        <dbReference type="ARBA" id="ARBA00022741"/>
    </source>
</evidence>
<dbReference type="PANTHER" id="PTHR24421">
    <property type="entry name" value="NITRATE/NITRITE SENSOR PROTEIN NARX-RELATED"/>
    <property type="match status" value="1"/>
</dbReference>
<evidence type="ECO:0000259" key="10">
    <source>
        <dbReference type="SMART" id="SM00387"/>
    </source>
</evidence>
<keyword evidence="5" id="KW-0547">Nucleotide-binding</keyword>
<organism evidence="11 12">
    <name type="scientific">Catellatospora methionotrophica</name>
    <dbReference type="NCBI Taxonomy" id="121620"/>
    <lineage>
        <taxon>Bacteria</taxon>
        <taxon>Bacillati</taxon>
        <taxon>Actinomycetota</taxon>
        <taxon>Actinomycetes</taxon>
        <taxon>Micromonosporales</taxon>
        <taxon>Micromonosporaceae</taxon>
        <taxon>Catellatospora</taxon>
    </lineage>
</organism>
<keyword evidence="3" id="KW-0597">Phosphoprotein</keyword>
<dbReference type="RefSeq" id="WP_166379182.1">
    <property type="nucleotide sequence ID" value="NZ_BAAATT010000005.1"/>
</dbReference>
<evidence type="ECO:0000313" key="12">
    <source>
        <dbReference type="Proteomes" id="UP000660339"/>
    </source>
</evidence>
<keyword evidence="9" id="KW-0812">Transmembrane</keyword>